<dbReference type="Pfam" id="PF00884">
    <property type="entry name" value="Sulfatase"/>
    <property type="match status" value="2"/>
</dbReference>
<keyword evidence="9" id="KW-1185">Reference proteome</keyword>
<dbReference type="EMBL" id="VCAZ01000002">
    <property type="protein sequence ID" value="TSK14695.1"/>
    <property type="molecule type" value="Genomic_DNA"/>
</dbReference>
<evidence type="ECO:0000313" key="9">
    <source>
        <dbReference type="Proteomes" id="UP000319801"/>
    </source>
</evidence>
<dbReference type="PROSITE" id="PS00523">
    <property type="entry name" value="SULFATASE_1"/>
    <property type="match status" value="1"/>
</dbReference>
<evidence type="ECO:0000256" key="6">
    <source>
        <dbReference type="ARBA" id="ARBA00022837"/>
    </source>
</evidence>
<dbReference type="GO" id="GO:0046872">
    <property type="term" value="F:metal ion binding"/>
    <property type="evidence" value="ECO:0007669"/>
    <property type="project" value="UniProtKB-KW"/>
</dbReference>
<feature type="domain" description="Sulfatase N-terminal" evidence="7">
    <location>
        <begin position="174"/>
        <end position="315"/>
    </location>
</feature>
<evidence type="ECO:0000259" key="7">
    <source>
        <dbReference type="Pfam" id="PF00884"/>
    </source>
</evidence>
<dbReference type="Pfam" id="PF14707">
    <property type="entry name" value="Sulfatase_C"/>
    <property type="match status" value="1"/>
</dbReference>
<evidence type="ECO:0000256" key="4">
    <source>
        <dbReference type="ARBA" id="ARBA00022729"/>
    </source>
</evidence>
<dbReference type="InterPro" id="IPR017850">
    <property type="entry name" value="Alkaline_phosphatase_core_sf"/>
</dbReference>
<accession>A0A556TIZ0</accession>
<evidence type="ECO:0000313" key="8">
    <source>
        <dbReference type="EMBL" id="TSK14695.1"/>
    </source>
</evidence>
<protein>
    <submittedName>
        <fullName evidence="8">Arylsulfatase G</fullName>
    </submittedName>
</protein>
<dbReference type="InterPro" id="IPR000917">
    <property type="entry name" value="Sulfatase_N"/>
</dbReference>
<evidence type="ECO:0000256" key="5">
    <source>
        <dbReference type="ARBA" id="ARBA00022801"/>
    </source>
</evidence>
<dbReference type="PANTHER" id="PTHR42693:SF42">
    <property type="entry name" value="ARYLSULFATASE G"/>
    <property type="match status" value="1"/>
</dbReference>
<comment type="cofactor">
    <cofactor evidence="1">
        <name>Ca(2+)</name>
        <dbReference type="ChEBI" id="CHEBI:29108"/>
    </cofactor>
</comment>
<evidence type="ECO:0000256" key="1">
    <source>
        <dbReference type="ARBA" id="ARBA00001913"/>
    </source>
</evidence>
<dbReference type="Proteomes" id="UP000319801">
    <property type="component" value="Unassembled WGS sequence"/>
</dbReference>
<comment type="similarity">
    <text evidence="2">Belongs to the sulfatase family.</text>
</comment>
<keyword evidence="3" id="KW-0479">Metal-binding</keyword>
<comment type="caution">
    <text evidence="8">The sequence shown here is derived from an EMBL/GenBank/DDBJ whole genome shotgun (WGS) entry which is preliminary data.</text>
</comment>
<evidence type="ECO:0000256" key="3">
    <source>
        <dbReference type="ARBA" id="ARBA00022723"/>
    </source>
</evidence>
<proteinExistence type="inferred from homology"/>
<dbReference type="FunFam" id="3.30.1120.10:FF:000006">
    <property type="entry name" value="Arylsulfatase G"/>
    <property type="match status" value="1"/>
</dbReference>
<dbReference type="GO" id="GO:0004065">
    <property type="term" value="F:arylsulfatase activity"/>
    <property type="evidence" value="ECO:0007669"/>
    <property type="project" value="TreeGrafter"/>
</dbReference>
<reference evidence="8 9" key="1">
    <citation type="journal article" date="2019" name="Genome Biol. Evol.">
        <title>Whole-Genome Sequencing of the Giant Devil Catfish, Bagarius yarrelli.</title>
        <authorList>
            <person name="Jiang W."/>
            <person name="Lv Y."/>
            <person name="Cheng L."/>
            <person name="Yang K."/>
            <person name="Chao B."/>
            <person name="Wang X."/>
            <person name="Li Y."/>
            <person name="Pan X."/>
            <person name="You X."/>
            <person name="Zhang Y."/>
            <person name="Yang J."/>
            <person name="Li J."/>
            <person name="Zhang X."/>
            <person name="Liu S."/>
            <person name="Sun C."/>
            <person name="Yang J."/>
            <person name="Shi Q."/>
        </authorList>
    </citation>
    <scope>NUCLEOTIDE SEQUENCE [LARGE SCALE GENOMIC DNA]</scope>
    <source>
        <strain evidence="8">JWS20170419001</strain>
        <tissue evidence="8">Muscle</tissue>
    </source>
</reference>
<keyword evidence="4" id="KW-0732">Signal</keyword>
<organism evidence="8 9">
    <name type="scientific">Bagarius yarrelli</name>
    <name type="common">Goonch</name>
    <name type="synonym">Bagrus yarrelli</name>
    <dbReference type="NCBI Taxonomy" id="175774"/>
    <lineage>
        <taxon>Eukaryota</taxon>
        <taxon>Metazoa</taxon>
        <taxon>Chordata</taxon>
        <taxon>Craniata</taxon>
        <taxon>Vertebrata</taxon>
        <taxon>Euteleostomi</taxon>
        <taxon>Actinopterygii</taxon>
        <taxon>Neopterygii</taxon>
        <taxon>Teleostei</taxon>
        <taxon>Ostariophysi</taxon>
        <taxon>Siluriformes</taxon>
        <taxon>Sisoridae</taxon>
        <taxon>Sisorinae</taxon>
        <taxon>Bagarius</taxon>
    </lineage>
</organism>
<name>A0A556TIZ0_BAGYA</name>
<dbReference type="OrthoDB" id="103349at2759"/>
<dbReference type="AlphaFoldDB" id="A0A556TIZ0"/>
<dbReference type="Gene3D" id="3.40.720.10">
    <property type="entry name" value="Alkaline Phosphatase, subunit A"/>
    <property type="match status" value="1"/>
</dbReference>
<dbReference type="PANTHER" id="PTHR42693">
    <property type="entry name" value="ARYLSULFATASE FAMILY MEMBER"/>
    <property type="match status" value="1"/>
</dbReference>
<dbReference type="SUPFAM" id="SSF53649">
    <property type="entry name" value="Alkaline phosphatase-like"/>
    <property type="match status" value="1"/>
</dbReference>
<gene>
    <name evidence="8" type="ORF">Baya_0678</name>
</gene>
<keyword evidence="6" id="KW-0106">Calcium</keyword>
<dbReference type="InterPro" id="IPR050738">
    <property type="entry name" value="Sulfatase"/>
</dbReference>
<feature type="domain" description="Sulfatase N-terminal" evidence="7">
    <location>
        <begin position="38"/>
        <end position="158"/>
    </location>
</feature>
<keyword evidence="5" id="KW-0378">Hydrolase</keyword>
<sequence length="509" mass="55935">MAEAGVCVLLTLCSLFSGLVYYTTFFERGNTIKTKERPNFIIILADDIGWGDLWTNESDHTTPWLNLLKLEGKRFTDFHSPASTCSPSRAALLTGRHGLRNGVTHNFAKGSVGGLPLTETTFAQLLQDAGYYTAMIGFDYYLGIPYSNDMGCTDKPGFDLPSCFPCEQSKCSRKKGKPFLLYVALAHMHVPLFHNRFLNVTAKEAYSASLTDMDSLVGSIKLATEAFCMNNTLIWFTGDNGPWEKKCEFAGNPGPFLGKWQISRGGGSAKRTTWEGGHRVPSVAVWPGNISPNTTSDALLSGMDIFPTILSLAGVDPPQDRHYDGIDITPVLLHGSDTGHKARLLLDICHSLTFRIKNRMTTTIAVFYNQSLMHPNSGAAGQFGDLQTLRLGRYKAFYITGGAEACGGGSGKQELHDPPLIFNLDTDEAEETPMDPTSEEYQLILQKVEREREVLLWDIATDNVSTADYTVSQSAVPCCQPKNPACRCNRGKQTAQDHICLKASNDNDL</sequence>
<dbReference type="Gene3D" id="3.30.1120.10">
    <property type="match status" value="1"/>
</dbReference>
<dbReference type="InterPro" id="IPR024607">
    <property type="entry name" value="Sulfatase_CS"/>
</dbReference>
<evidence type="ECO:0000256" key="2">
    <source>
        <dbReference type="ARBA" id="ARBA00008779"/>
    </source>
</evidence>